<sequence>MSSVRSLQTLQSVIASAAVATLAIFGVTSDAFAVSDNDRPPVLLDTLGGVNNGQSGTVLLSSPPAPEPIVAAPPIQPPVELPQESSPPIVVAPYIQLPVGAGGPPRPMPRPVPLPQ</sequence>
<organism evidence="1 2">
    <name type="scientific">Paraburkholderia monticola</name>
    <dbReference type="NCBI Taxonomy" id="1399968"/>
    <lineage>
        <taxon>Bacteria</taxon>
        <taxon>Pseudomonadati</taxon>
        <taxon>Pseudomonadota</taxon>
        <taxon>Betaproteobacteria</taxon>
        <taxon>Burkholderiales</taxon>
        <taxon>Burkholderiaceae</taxon>
        <taxon>Paraburkholderia</taxon>
    </lineage>
</organism>
<protein>
    <submittedName>
        <fullName evidence="1">Uncharacterized protein</fullName>
    </submittedName>
</protein>
<evidence type="ECO:0000313" key="2">
    <source>
        <dbReference type="Proteomes" id="UP000075613"/>
    </source>
</evidence>
<comment type="caution">
    <text evidence="1">The sequence shown here is derived from an EMBL/GenBank/DDBJ whole genome shotgun (WGS) entry which is preliminary data.</text>
</comment>
<dbReference type="Proteomes" id="UP000075613">
    <property type="component" value="Unassembled WGS sequence"/>
</dbReference>
<proteinExistence type="predicted"/>
<gene>
    <name evidence="1" type="ORF">CI15_19465</name>
</gene>
<accession>A0A149PL65</accession>
<reference evidence="1 2" key="1">
    <citation type="journal article" date="2015" name="Int. J. Syst. Evol. Microbiol.">
        <title>Burkholderia monticola sp. nov., isolated from mountain soil.</title>
        <authorList>
            <person name="Baek I."/>
            <person name="Seo B."/>
            <person name="Lee I."/>
            <person name="Yi H."/>
            <person name="Chun J."/>
        </authorList>
    </citation>
    <scope>NUCLEOTIDE SEQUENCE [LARGE SCALE GENOMIC DNA]</scope>
    <source>
        <strain evidence="1 2">JC2948</strain>
    </source>
</reference>
<evidence type="ECO:0000313" key="1">
    <source>
        <dbReference type="EMBL" id="KXU85768.1"/>
    </source>
</evidence>
<name>A0A149PL65_9BURK</name>
<dbReference type="AlphaFoldDB" id="A0A149PL65"/>
<dbReference type="EMBL" id="LRBG01000028">
    <property type="protein sequence ID" value="KXU85768.1"/>
    <property type="molecule type" value="Genomic_DNA"/>
</dbReference>
<keyword evidence="2" id="KW-1185">Reference proteome</keyword>